<gene>
    <name evidence="1" type="ORF">PSEMO_57360</name>
</gene>
<evidence type="ECO:0000313" key="1">
    <source>
        <dbReference type="EMBL" id="OLS59227.1"/>
    </source>
</evidence>
<sequence length="92" mass="11060">MNAIENPWWMHVVGTEAMDSWFSIYDDHRLRRDYPSHYHDELLRRADEMDRQKLIDWRQWRDLRILADRSYLEAVAGAEFAAPATEAHGCRK</sequence>
<dbReference type="AlphaFoldDB" id="A0A1Q9QVU5"/>
<comment type="caution">
    <text evidence="1">The sequence shown here is derived from an EMBL/GenBank/DDBJ whole genome shotgun (WGS) entry which is preliminary data.</text>
</comment>
<organism evidence="1 2">
    <name type="scientific">Pseudomonas putida</name>
    <name type="common">Arthrobacter siderocapsulatus</name>
    <dbReference type="NCBI Taxonomy" id="303"/>
    <lineage>
        <taxon>Bacteria</taxon>
        <taxon>Pseudomonadati</taxon>
        <taxon>Pseudomonadota</taxon>
        <taxon>Gammaproteobacteria</taxon>
        <taxon>Pseudomonadales</taxon>
        <taxon>Pseudomonadaceae</taxon>
        <taxon>Pseudomonas</taxon>
    </lineage>
</organism>
<dbReference type="Proteomes" id="UP000186736">
    <property type="component" value="Unassembled WGS sequence"/>
</dbReference>
<accession>A0A1Q9QVU5</accession>
<dbReference type="EMBL" id="MKZO01000073">
    <property type="protein sequence ID" value="OLS59227.1"/>
    <property type="molecule type" value="Genomic_DNA"/>
</dbReference>
<name>A0A1Q9QVU5_PSEPU</name>
<protein>
    <submittedName>
        <fullName evidence="1">Uncharacterized protein</fullName>
    </submittedName>
</protein>
<reference evidence="1 2" key="1">
    <citation type="submission" date="2016-10" db="EMBL/GenBank/DDBJ databases">
        <title>Genome Sequence of Pseudomonas putida GM4FR.</title>
        <authorList>
            <person name="Poehlein A."/>
            <person name="Wemheuer F."/>
            <person name="Hollensteiner J."/>
            <person name="Wemheuer B."/>
        </authorList>
    </citation>
    <scope>NUCLEOTIDE SEQUENCE [LARGE SCALE GENOMIC DNA]</scope>
    <source>
        <strain evidence="1 2">GM4FR</strain>
    </source>
</reference>
<dbReference type="OrthoDB" id="6904952at2"/>
<evidence type="ECO:0000313" key="2">
    <source>
        <dbReference type="Proteomes" id="UP000186736"/>
    </source>
</evidence>
<dbReference type="RefSeq" id="WP_075806326.1">
    <property type="nucleotide sequence ID" value="NZ_MKZO01000073.1"/>
</dbReference>
<proteinExistence type="predicted"/>